<evidence type="ECO:0000259" key="2">
    <source>
        <dbReference type="PROSITE" id="PS50113"/>
    </source>
</evidence>
<dbReference type="InterPro" id="IPR000160">
    <property type="entry name" value="GGDEF_dom"/>
</dbReference>
<protein>
    <submittedName>
        <fullName evidence="5">Uncharacterized protein</fullName>
    </submittedName>
</protein>
<dbReference type="PROSITE" id="PS50113">
    <property type="entry name" value="PAC"/>
    <property type="match status" value="1"/>
</dbReference>
<gene>
    <name evidence="5" type="ordered locus">syc1323_c</name>
</gene>
<dbReference type="SUPFAM" id="SSF141868">
    <property type="entry name" value="EAL domain-like"/>
    <property type="match status" value="1"/>
</dbReference>
<dbReference type="InterPro" id="IPR000700">
    <property type="entry name" value="PAS-assoc_C"/>
</dbReference>
<dbReference type="GeneID" id="72429001"/>
<dbReference type="PANTHER" id="PTHR44757">
    <property type="entry name" value="DIGUANYLATE CYCLASE DGCP"/>
    <property type="match status" value="1"/>
</dbReference>
<organism evidence="5 6">
    <name type="scientific">Synechococcus sp. (strain ATCC 27144 / PCC 6301 / SAUG 1402/1)</name>
    <name type="common">Anacystis nidulans</name>
    <dbReference type="NCBI Taxonomy" id="269084"/>
    <lineage>
        <taxon>Bacteria</taxon>
        <taxon>Bacillati</taxon>
        <taxon>Cyanobacteriota</taxon>
        <taxon>Cyanophyceae</taxon>
        <taxon>Synechococcales</taxon>
        <taxon>Synechococcaceae</taxon>
        <taxon>Synechococcus</taxon>
    </lineage>
</organism>
<dbReference type="SMART" id="SM00267">
    <property type="entry name" value="GGDEF"/>
    <property type="match status" value="1"/>
</dbReference>
<dbReference type="KEGG" id="syc:syc1323_c"/>
<dbReference type="EMBL" id="AP008231">
    <property type="protein sequence ID" value="BAD79513.1"/>
    <property type="molecule type" value="Genomic_DNA"/>
</dbReference>
<proteinExistence type="predicted"/>
<feature type="domain" description="GGDEF" evidence="4">
    <location>
        <begin position="183"/>
        <end position="312"/>
    </location>
</feature>
<dbReference type="PANTHER" id="PTHR44757:SF2">
    <property type="entry name" value="BIOFILM ARCHITECTURE MAINTENANCE PROTEIN MBAA"/>
    <property type="match status" value="1"/>
</dbReference>
<dbReference type="InterPro" id="IPR029787">
    <property type="entry name" value="Nucleotide_cyclase"/>
</dbReference>
<dbReference type="Pfam" id="PF00990">
    <property type="entry name" value="GGDEF"/>
    <property type="match status" value="1"/>
</dbReference>
<dbReference type="Pfam" id="PF00563">
    <property type="entry name" value="EAL"/>
    <property type="match status" value="1"/>
</dbReference>
<dbReference type="PROSITE" id="PS50883">
    <property type="entry name" value="EAL"/>
    <property type="match status" value="1"/>
</dbReference>
<dbReference type="Gene3D" id="3.20.20.450">
    <property type="entry name" value="EAL domain"/>
    <property type="match status" value="1"/>
</dbReference>
<dbReference type="CDD" id="cd01948">
    <property type="entry name" value="EAL"/>
    <property type="match status" value="1"/>
</dbReference>
<evidence type="ECO:0000259" key="1">
    <source>
        <dbReference type="PROSITE" id="PS50112"/>
    </source>
</evidence>
<evidence type="ECO:0000259" key="3">
    <source>
        <dbReference type="PROSITE" id="PS50883"/>
    </source>
</evidence>
<evidence type="ECO:0000313" key="6">
    <source>
        <dbReference type="Proteomes" id="UP000001175"/>
    </source>
</evidence>
<dbReference type="InterPro" id="IPR001633">
    <property type="entry name" value="EAL_dom"/>
</dbReference>
<dbReference type="PROSITE" id="PS50887">
    <property type="entry name" value="GGDEF"/>
    <property type="match status" value="1"/>
</dbReference>
<dbReference type="Gene3D" id="3.30.450.20">
    <property type="entry name" value="PAS domain"/>
    <property type="match status" value="1"/>
</dbReference>
<feature type="domain" description="PAC" evidence="2">
    <location>
        <begin position="97"/>
        <end position="151"/>
    </location>
</feature>
<dbReference type="InterPro" id="IPR052155">
    <property type="entry name" value="Biofilm_reg_signaling"/>
</dbReference>
<feature type="domain" description="PAS" evidence="1">
    <location>
        <begin position="23"/>
        <end position="96"/>
    </location>
</feature>
<evidence type="ECO:0000259" key="4">
    <source>
        <dbReference type="PROSITE" id="PS50887"/>
    </source>
</evidence>
<dbReference type="SUPFAM" id="SSF55073">
    <property type="entry name" value="Nucleotide cyclase"/>
    <property type="match status" value="1"/>
</dbReference>
<reference evidence="5 6" key="1">
    <citation type="journal article" date="2007" name="Photosyn. Res.">
        <title>Complete nucleotide sequence of the freshwater unicellular cyanobacterium Synechococcus elongatus PCC 6301 chromosome: gene content and organization.</title>
        <authorList>
            <person name="Sugita C."/>
            <person name="Ogata K."/>
            <person name="Shikata M."/>
            <person name="Jikuya H."/>
            <person name="Takano J."/>
            <person name="Furumichi M."/>
            <person name="Kanehisa M."/>
            <person name="Omata T."/>
            <person name="Sugiura M."/>
            <person name="Sugita M."/>
        </authorList>
    </citation>
    <scope>NUCLEOTIDE SEQUENCE [LARGE SCALE GENOMIC DNA]</scope>
    <source>
        <strain evidence="6">ATCC 27144 / PCC 6301 / SAUG 1402/1</strain>
    </source>
</reference>
<sequence>MIARPMVPTADQLATDDLSLSDRSRFWLAALEASGQGVAIADATHPDLILTYVNSAFKKLTGYNAAEALGKSCRFLQGSDRAQPGITTLRQAIRNGQACEVVLRNYRKDGSLFWNQLTIAPITDGQGKVSHYVALQRDITAFKEQEQALQRQGIYDEHSGLPKRQLFLDRLNQALAWSQFSGVPGALLLIDLGLPAHLDGSPSLSPDAEENLEIIANRLQAYVRPHETLAHLNHHQFGLLLLDPDVQLRAEERAHGIQTLIRDRLAGFEGGAHIGIVPLTPETPATVLLQAAEAAAMTARSQQQGHLSLEASAIVAAPEQYSRDRDWQQAIAAGELTLALQPQMGLRNRQLRGFEVQLRWQHPQQGTLLASQLMEHLEQSQHRETVGRWFLDQAGQLLSQWRNSAQFSGLFALSLLPQQWKSPSFIHDLRSLLETYQIPPEQLELDLPAQSLAESAAESWDWVYAVRDLGIGIGLADFGSRSIGLYDLRNLPLTTLKLERRFVRGLPDDANDRAIVRGVVAMSQALKVRIVARGVDTVDQAKFLARAECDAMQGLAYSAPLTIEEALQVARSPQAPAW</sequence>
<dbReference type="SUPFAM" id="SSF55785">
    <property type="entry name" value="PYP-like sensor domain (PAS domain)"/>
    <property type="match status" value="1"/>
</dbReference>
<dbReference type="InterPro" id="IPR035919">
    <property type="entry name" value="EAL_sf"/>
</dbReference>
<dbReference type="SMART" id="SM00086">
    <property type="entry name" value="PAC"/>
    <property type="match status" value="1"/>
</dbReference>
<name>A0A0H3K5S2_SYNP6</name>
<dbReference type="CDD" id="cd00130">
    <property type="entry name" value="PAS"/>
    <property type="match status" value="1"/>
</dbReference>
<dbReference type="SMART" id="SM00091">
    <property type="entry name" value="PAS"/>
    <property type="match status" value="1"/>
</dbReference>
<dbReference type="InterPro" id="IPR043128">
    <property type="entry name" value="Rev_trsase/Diguanyl_cyclase"/>
</dbReference>
<evidence type="ECO:0000313" key="5">
    <source>
        <dbReference type="EMBL" id="BAD79513.1"/>
    </source>
</evidence>
<dbReference type="InterPro" id="IPR000014">
    <property type="entry name" value="PAS"/>
</dbReference>
<dbReference type="InterPro" id="IPR001610">
    <property type="entry name" value="PAC"/>
</dbReference>
<dbReference type="Proteomes" id="UP000001175">
    <property type="component" value="Chromosome"/>
</dbReference>
<dbReference type="PROSITE" id="PS50112">
    <property type="entry name" value="PAS"/>
    <property type="match status" value="1"/>
</dbReference>
<dbReference type="eggNOG" id="COG5001">
    <property type="taxonomic scope" value="Bacteria"/>
</dbReference>
<dbReference type="RefSeq" id="WP_011243635.1">
    <property type="nucleotide sequence ID" value="NC_006576.1"/>
</dbReference>
<dbReference type="NCBIfam" id="TIGR00229">
    <property type="entry name" value="sensory_box"/>
    <property type="match status" value="1"/>
</dbReference>
<dbReference type="SMART" id="SM00052">
    <property type="entry name" value="EAL"/>
    <property type="match status" value="1"/>
</dbReference>
<dbReference type="AlphaFoldDB" id="A0A0H3K5S2"/>
<feature type="domain" description="EAL" evidence="3">
    <location>
        <begin position="320"/>
        <end position="574"/>
    </location>
</feature>
<dbReference type="Gene3D" id="3.30.70.270">
    <property type="match status" value="1"/>
</dbReference>
<dbReference type="Pfam" id="PF13426">
    <property type="entry name" value="PAS_9"/>
    <property type="match status" value="1"/>
</dbReference>
<accession>A0A0H3K5S2</accession>
<dbReference type="InterPro" id="IPR035965">
    <property type="entry name" value="PAS-like_dom_sf"/>
</dbReference>